<feature type="region of interest" description="Disordered" evidence="1">
    <location>
        <begin position="34"/>
        <end position="65"/>
    </location>
</feature>
<name>A0AA39P414_9AGAR</name>
<dbReference type="AlphaFoldDB" id="A0AA39P414"/>
<evidence type="ECO:0000313" key="2">
    <source>
        <dbReference type="EMBL" id="KAK0476916.1"/>
    </source>
</evidence>
<evidence type="ECO:0000313" key="3">
    <source>
        <dbReference type="Proteomes" id="UP001175228"/>
    </source>
</evidence>
<accession>A0AA39P414</accession>
<proteinExistence type="predicted"/>
<dbReference type="Proteomes" id="UP001175228">
    <property type="component" value="Unassembled WGS sequence"/>
</dbReference>
<feature type="compositionally biased region" description="Low complexity" evidence="1">
    <location>
        <begin position="47"/>
        <end position="62"/>
    </location>
</feature>
<feature type="region of interest" description="Disordered" evidence="1">
    <location>
        <begin position="196"/>
        <end position="218"/>
    </location>
</feature>
<gene>
    <name evidence="2" type="ORF">EDD18DRAFT_1382925</name>
</gene>
<dbReference type="EMBL" id="JAUEPU010000121">
    <property type="protein sequence ID" value="KAK0476916.1"/>
    <property type="molecule type" value="Genomic_DNA"/>
</dbReference>
<protein>
    <submittedName>
        <fullName evidence="2">Uncharacterized protein</fullName>
    </submittedName>
</protein>
<evidence type="ECO:0000256" key="1">
    <source>
        <dbReference type="SAM" id="MobiDB-lite"/>
    </source>
</evidence>
<reference evidence="2" key="1">
    <citation type="submission" date="2023-06" db="EMBL/GenBank/DDBJ databases">
        <authorList>
            <consortium name="Lawrence Berkeley National Laboratory"/>
            <person name="Ahrendt S."/>
            <person name="Sahu N."/>
            <person name="Indic B."/>
            <person name="Wong-Bajracharya J."/>
            <person name="Merenyi Z."/>
            <person name="Ke H.-M."/>
            <person name="Monk M."/>
            <person name="Kocsube S."/>
            <person name="Drula E."/>
            <person name="Lipzen A."/>
            <person name="Balint B."/>
            <person name="Henrissat B."/>
            <person name="Andreopoulos B."/>
            <person name="Martin F.M."/>
            <person name="Harder C.B."/>
            <person name="Rigling D."/>
            <person name="Ford K.L."/>
            <person name="Foster G.D."/>
            <person name="Pangilinan J."/>
            <person name="Papanicolaou A."/>
            <person name="Barry K."/>
            <person name="LaButti K."/>
            <person name="Viragh M."/>
            <person name="Koriabine M."/>
            <person name="Yan M."/>
            <person name="Riley R."/>
            <person name="Champramary S."/>
            <person name="Plett K.L."/>
            <person name="Tsai I.J."/>
            <person name="Slot J."/>
            <person name="Sipos G."/>
            <person name="Plett J."/>
            <person name="Nagy L.G."/>
            <person name="Grigoriev I.V."/>
        </authorList>
    </citation>
    <scope>NUCLEOTIDE SEQUENCE</scope>
    <source>
        <strain evidence="2">HWK02</strain>
    </source>
</reference>
<feature type="compositionally biased region" description="Basic and acidic residues" evidence="1">
    <location>
        <begin position="34"/>
        <end position="46"/>
    </location>
</feature>
<organism evidence="2 3">
    <name type="scientific">Armillaria luteobubalina</name>
    <dbReference type="NCBI Taxonomy" id="153913"/>
    <lineage>
        <taxon>Eukaryota</taxon>
        <taxon>Fungi</taxon>
        <taxon>Dikarya</taxon>
        <taxon>Basidiomycota</taxon>
        <taxon>Agaricomycotina</taxon>
        <taxon>Agaricomycetes</taxon>
        <taxon>Agaricomycetidae</taxon>
        <taxon>Agaricales</taxon>
        <taxon>Marasmiineae</taxon>
        <taxon>Physalacriaceae</taxon>
        <taxon>Armillaria</taxon>
    </lineage>
</organism>
<sequence length="279" mass="32049">MDDIVYELRDEAVYFDGFDWLERRRNDRLEACKTEQRTRAMEESRSSDNSSLSSRSDGSTMSPVLSTSTLQTMPFPLPKEAILIPVSPIVDPPWRLRPILYIPELLIYLHGQNLEVFQLIWSDTCRPLYHCQYKIYERAKTMGSIVQIAPENVTQPVMAAAKIRPPSPEVNKAEADDEDLDYDSYYGEEFFSEEGDEALSPSADHNSPEVPDVPLRKRSFHDVAEPVRSKKRNSEELEVVEVGAGRKWFKAEDIFESLPMSLENTDHFSCVRPLEEEEP</sequence>
<keyword evidence="3" id="KW-1185">Reference proteome</keyword>
<comment type="caution">
    <text evidence="2">The sequence shown here is derived from an EMBL/GenBank/DDBJ whole genome shotgun (WGS) entry which is preliminary data.</text>
</comment>